<dbReference type="Pfam" id="PF02826">
    <property type="entry name" value="2-Hacid_dh_C"/>
    <property type="match status" value="1"/>
</dbReference>
<dbReference type="InterPro" id="IPR029753">
    <property type="entry name" value="D-isomer_DH_CS"/>
</dbReference>
<comment type="similarity">
    <text evidence="1">Belongs to the D-isomer specific 2-hydroxyacid dehydrogenase family.</text>
</comment>
<dbReference type="InterPro" id="IPR036291">
    <property type="entry name" value="NAD(P)-bd_dom_sf"/>
</dbReference>
<dbReference type="InterPro" id="IPR050223">
    <property type="entry name" value="D-isomer_2-hydroxyacid_DH"/>
</dbReference>
<dbReference type="Gene3D" id="3.40.50.720">
    <property type="entry name" value="NAD(P)-binding Rossmann-like Domain"/>
    <property type="match status" value="2"/>
</dbReference>
<dbReference type="EMBL" id="HBNS01044141">
    <property type="protein sequence ID" value="CAE4643773.1"/>
    <property type="molecule type" value="Transcribed_RNA"/>
</dbReference>
<dbReference type="GO" id="GO:0030267">
    <property type="term" value="F:glyoxylate reductase (NADPH) activity"/>
    <property type="evidence" value="ECO:0007669"/>
    <property type="project" value="TreeGrafter"/>
</dbReference>
<evidence type="ECO:0000256" key="3">
    <source>
        <dbReference type="ARBA" id="ARBA00023027"/>
    </source>
</evidence>
<sequence length="169" mass="18627">MGRIGCEIARRARYGFGMNVLYHNRRPDKDAESKFDAQYMENLHDLLHQSDYVVLSCPLTKETTNLIDAKALSLMKSTGILVNVARGGVVDTDALLNALESRAIYGAGLDVTEPEPLPRDHRLLKLDNVVIMPHLGSATVQTRRAMAELSVENLLLGLDGNGLKCQVKI</sequence>
<protein>
    <recommendedName>
        <fullName evidence="4">D-isomer specific 2-hydroxyacid dehydrogenase NAD-binding domain-containing protein</fullName>
    </recommendedName>
</protein>
<evidence type="ECO:0000256" key="1">
    <source>
        <dbReference type="ARBA" id="ARBA00005854"/>
    </source>
</evidence>
<evidence type="ECO:0000313" key="5">
    <source>
        <dbReference type="EMBL" id="CAE4643773.1"/>
    </source>
</evidence>
<dbReference type="SUPFAM" id="SSF51735">
    <property type="entry name" value="NAD(P)-binding Rossmann-fold domains"/>
    <property type="match status" value="1"/>
</dbReference>
<dbReference type="PROSITE" id="PS00671">
    <property type="entry name" value="D_2_HYDROXYACID_DH_3"/>
    <property type="match status" value="1"/>
</dbReference>
<dbReference type="FunFam" id="3.40.50.720:FF:000203">
    <property type="entry name" value="D-3-phosphoglycerate dehydrogenase (SerA)"/>
    <property type="match status" value="1"/>
</dbReference>
<proteinExistence type="inferred from homology"/>
<dbReference type="PANTHER" id="PTHR10996">
    <property type="entry name" value="2-HYDROXYACID DEHYDROGENASE-RELATED"/>
    <property type="match status" value="1"/>
</dbReference>
<dbReference type="GO" id="GO:0051287">
    <property type="term" value="F:NAD binding"/>
    <property type="evidence" value="ECO:0007669"/>
    <property type="project" value="InterPro"/>
</dbReference>
<evidence type="ECO:0000259" key="4">
    <source>
        <dbReference type="Pfam" id="PF02826"/>
    </source>
</evidence>
<keyword evidence="3" id="KW-0520">NAD</keyword>
<dbReference type="InterPro" id="IPR006140">
    <property type="entry name" value="D-isomer_DH_NAD-bd"/>
</dbReference>
<accession>A0A7S4W0K5</accession>
<name>A0A7S4W0K5_9STRA</name>
<keyword evidence="2" id="KW-0560">Oxidoreductase</keyword>
<feature type="domain" description="D-isomer specific 2-hydroxyacid dehydrogenase NAD-binding" evidence="4">
    <location>
        <begin position="1"/>
        <end position="136"/>
    </location>
</feature>
<dbReference type="AlphaFoldDB" id="A0A7S4W0K5"/>
<reference evidence="5" key="1">
    <citation type="submission" date="2021-01" db="EMBL/GenBank/DDBJ databases">
        <authorList>
            <person name="Corre E."/>
            <person name="Pelletier E."/>
            <person name="Niang G."/>
            <person name="Scheremetjew M."/>
            <person name="Finn R."/>
            <person name="Kale V."/>
            <person name="Holt S."/>
            <person name="Cochrane G."/>
            <person name="Meng A."/>
            <person name="Brown T."/>
            <person name="Cohen L."/>
        </authorList>
    </citation>
    <scope>NUCLEOTIDE SEQUENCE</scope>
    <source>
        <strain evidence="5">GSO104</strain>
    </source>
</reference>
<evidence type="ECO:0000256" key="2">
    <source>
        <dbReference type="ARBA" id="ARBA00023002"/>
    </source>
</evidence>
<gene>
    <name evidence="5" type="ORF">DBRI00130_LOCUS34214</name>
</gene>
<dbReference type="GO" id="GO:0005829">
    <property type="term" value="C:cytosol"/>
    <property type="evidence" value="ECO:0007669"/>
    <property type="project" value="TreeGrafter"/>
</dbReference>
<dbReference type="GO" id="GO:0016618">
    <property type="term" value="F:hydroxypyruvate reductase [NAD(P)H] activity"/>
    <property type="evidence" value="ECO:0007669"/>
    <property type="project" value="TreeGrafter"/>
</dbReference>
<organism evidence="5">
    <name type="scientific">Ditylum brightwellii</name>
    <dbReference type="NCBI Taxonomy" id="49249"/>
    <lineage>
        <taxon>Eukaryota</taxon>
        <taxon>Sar</taxon>
        <taxon>Stramenopiles</taxon>
        <taxon>Ochrophyta</taxon>
        <taxon>Bacillariophyta</taxon>
        <taxon>Mediophyceae</taxon>
        <taxon>Lithodesmiophycidae</taxon>
        <taxon>Lithodesmiales</taxon>
        <taxon>Lithodesmiaceae</taxon>
        <taxon>Ditylum</taxon>
    </lineage>
</organism>
<dbReference type="PANTHER" id="PTHR10996:SF257">
    <property type="entry name" value="GLYOXYLATE REDUCTASE 1"/>
    <property type="match status" value="1"/>
</dbReference>